<feature type="compositionally biased region" description="Polar residues" evidence="1">
    <location>
        <begin position="65"/>
        <end position="82"/>
    </location>
</feature>
<accession>A0A6G1JEK9</accession>
<reference evidence="2" key="1">
    <citation type="journal article" date="2020" name="Stud. Mycol.">
        <title>101 Dothideomycetes genomes: a test case for predicting lifestyles and emergence of pathogens.</title>
        <authorList>
            <person name="Haridas S."/>
            <person name="Albert R."/>
            <person name="Binder M."/>
            <person name="Bloem J."/>
            <person name="Labutti K."/>
            <person name="Salamov A."/>
            <person name="Andreopoulos B."/>
            <person name="Baker S."/>
            <person name="Barry K."/>
            <person name="Bills G."/>
            <person name="Bluhm B."/>
            <person name="Cannon C."/>
            <person name="Castanera R."/>
            <person name="Culley D."/>
            <person name="Daum C."/>
            <person name="Ezra D."/>
            <person name="Gonzalez J."/>
            <person name="Henrissat B."/>
            <person name="Kuo A."/>
            <person name="Liang C."/>
            <person name="Lipzen A."/>
            <person name="Lutzoni F."/>
            <person name="Magnuson J."/>
            <person name="Mondo S."/>
            <person name="Nolan M."/>
            <person name="Ohm R."/>
            <person name="Pangilinan J."/>
            <person name="Park H.-J."/>
            <person name="Ramirez L."/>
            <person name="Alfaro M."/>
            <person name="Sun H."/>
            <person name="Tritt A."/>
            <person name="Yoshinaga Y."/>
            <person name="Zwiers L.-H."/>
            <person name="Turgeon B."/>
            <person name="Goodwin S."/>
            <person name="Spatafora J."/>
            <person name="Crous P."/>
            <person name="Grigoriev I."/>
        </authorList>
    </citation>
    <scope>NUCLEOTIDE SEQUENCE</scope>
    <source>
        <strain evidence="2">CBS 122367</strain>
    </source>
</reference>
<feature type="compositionally biased region" description="Polar residues" evidence="1">
    <location>
        <begin position="139"/>
        <end position="149"/>
    </location>
</feature>
<sequence>MSGTTPAATGHGKDSQSGPSAFTTDPSASTHESKNVTWAFYAATFKHHGTNQPSRTPSWGFGSVDPTSQENLSKKSLSTQSAIKAPPPSQPALSAFKFNPSAFQTPGSSSTFQSASPTGFQFGGGVFEGPPANPGSPFNPISSSETSSIHDGAFNAEVSHDAAGNRIPFTGSPFGHPMNLTGANEIFGVGRPSNGGGKVRKFATTKGTKGRKR</sequence>
<gene>
    <name evidence="2" type="ORF">K458DRAFT_149283</name>
</gene>
<protein>
    <submittedName>
        <fullName evidence="2">Uncharacterized protein</fullName>
    </submittedName>
</protein>
<dbReference type="AlphaFoldDB" id="A0A6G1JEK9"/>
<feature type="compositionally biased region" description="Basic residues" evidence="1">
    <location>
        <begin position="198"/>
        <end position="213"/>
    </location>
</feature>
<dbReference type="EMBL" id="MU005573">
    <property type="protein sequence ID" value="KAF2688573.1"/>
    <property type="molecule type" value="Genomic_DNA"/>
</dbReference>
<evidence type="ECO:0000313" key="3">
    <source>
        <dbReference type="Proteomes" id="UP000799291"/>
    </source>
</evidence>
<name>A0A6G1JEK9_9PLEO</name>
<feature type="region of interest" description="Disordered" evidence="1">
    <location>
        <begin position="47"/>
        <end position="213"/>
    </location>
</feature>
<evidence type="ECO:0000256" key="1">
    <source>
        <dbReference type="SAM" id="MobiDB-lite"/>
    </source>
</evidence>
<feature type="region of interest" description="Disordered" evidence="1">
    <location>
        <begin position="1"/>
        <end position="31"/>
    </location>
</feature>
<feature type="compositionally biased region" description="Polar residues" evidence="1">
    <location>
        <begin position="101"/>
        <end position="119"/>
    </location>
</feature>
<proteinExistence type="predicted"/>
<organism evidence="2 3">
    <name type="scientific">Lentithecium fluviatile CBS 122367</name>
    <dbReference type="NCBI Taxonomy" id="1168545"/>
    <lineage>
        <taxon>Eukaryota</taxon>
        <taxon>Fungi</taxon>
        <taxon>Dikarya</taxon>
        <taxon>Ascomycota</taxon>
        <taxon>Pezizomycotina</taxon>
        <taxon>Dothideomycetes</taxon>
        <taxon>Pleosporomycetidae</taxon>
        <taxon>Pleosporales</taxon>
        <taxon>Massarineae</taxon>
        <taxon>Lentitheciaceae</taxon>
        <taxon>Lentithecium</taxon>
    </lineage>
</organism>
<feature type="compositionally biased region" description="Polar residues" evidence="1">
    <location>
        <begin position="15"/>
        <end position="30"/>
    </location>
</feature>
<evidence type="ECO:0000313" key="2">
    <source>
        <dbReference type="EMBL" id="KAF2688573.1"/>
    </source>
</evidence>
<keyword evidence="3" id="KW-1185">Reference proteome</keyword>
<dbReference type="Proteomes" id="UP000799291">
    <property type="component" value="Unassembled WGS sequence"/>
</dbReference>